<dbReference type="AlphaFoldDB" id="A0A1D6N362"/>
<dbReference type="OrthoDB" id="692678at2759"/>
<accession>A0A1D6N362</accession>
<evidence type="ECO:0000313" key="3">
    <source>
        <dbReference type="EMBL" id="ONM35134.1"/>
    </source>
</evidence>
<feature type="region of interest" description="Disordered" evidence="1">
    <location>
        <begin position="30"/>
        <end position="75"/>
    </location>
</feature>
<keyword evidence="2" id="KW-0732">Signal</keyword>
<proteinExistence type="predicted"/>
<evidence type="ECO:0000256" key="2">
    <source>
        <dbReference type="SAM" id="SignalP"/>
    </source>
</evidence>
<feature type="chain" id="PRO_5010807276" evidence="2">
    <location>
        <begin position="34"/>
        <end position="75"/>
    </location>
</feature>
<dbReference type="OMA" id="FSMNSHD"/>
<feature type="signal peptide" evidence="2">
    <location>
        <begin position="1"/>
        <end position="33"/>
    </location>
</feature>
<reference evidence="3" key="1">
    <citation type="submission" date="2015-12" db="EMBL/GenBank/DDBJ databases">
        <title>Update maize B73 reference genome by single molecule sequencing technologies.</title>
        <authorList>
            <consortium name="Maize Genome Sequencing Project"/>
            <person name="Ware D."/>
        </authorList>
    </citation>
    <scope>NUCLEOTIDE SEQUENCE [LARGE SCALE GENOMIC DNA]</scope>
    <source>
        <tissue evidence="3">Seedling</tissue>
    </source>
</reference>
<dbReference type="EMBL" id="CM007649">
    <property type="protein sequence ID" value="ONM35134.1"/>
    <property type="molecule type" value="Genomic_DNA"/>
</dbReference>
<feature type="compositionally biased region" description="Polar residues" evidence="1">
    <location>
        <begin position="41"/>
        <end position="50"/>
    </location>
</feature>
<dbReference type="KEGG" id="zma:103650850"/>
<evidence type="ECO:0000256" key="1">
    <source>
        <dbReference type="SAM" id="MobiDB-lite"/>
    </source>
</evidence>
<dbReference type="InParanoid" id="A0A1D6N362"/>
<gene>
    <name evidence="3" type="ORF">ZEAMMB73_Zm00001d042354</name>
</gene>
<name>A0A1D6N362_MAIZE</name>
<dbReference type="PaxDb" id="4577-AC196130.3_FGP002"/>
<protein>
    <submittedName>
        <fullName evidence="3">Uncharacterized protein</fullName>
    </submittedName>
</protein>
<organism evidence="3">
    <name type="scientific">Zea mays</name>
    <name type="common">Maize</name>
    <dbReference type="NCBI Taxonomy" id="4577"/>
    <lineage>
        <taxon>Eukaryota</taxon>
        <taxon>Viridiplantae</taxon>
        <taxon>Streptophyta</taxon>
        <taxon>Embryophyta</taxon>
        <taxon>Tracheophyta</taxon>
        <taxon>Spermatophyta</taxon>
        <taxon>Magnoliopsida</taxon>
        <taxon>Liliopsida</taxon>
        <taxon>Poales</taxon>
        <taxon>Poaceae</taxon>
        <taxon>PACMAD clade</taxon>
        <taxon>Panicoideae</taxon>
        <taxon>Andropogonodae</taxon>
        <taxon>Andropogoneae</taxon>
        <taxon>Tripsacinae</taxon>
        <taxon>Zea</taxon>
    </lineage>
</organism>
<sequence>MASKSGEPRMTLLGVVLLLGLLQLSQHAAPVGADESAAPTKKNTSFSFHNTAGGRTLSSFSVNGAYSKKPVGKGN</sequence>